<evidence type="ECO:0000313" key="3">
    <source>
        <dbReference type="EMBL" id="MCE7005952.1"/>
    </source>
</evidence>
<sequence length="636" mass="69493">MTQPTQLDPTEQDTLVKQIGLALLRAAPPEWQQVQVHYRAVGRYHEMSAELTSENEDSRPWTVSPDMAALFARLRAGMYRDGRGTWFNARYQLDRPSSYNLEYDRDEPQWDAPPPHPAYPDELQMFPRDEENIPEWLARRLATPPPPPPPPVIPPNPTPPGGFEPAGFERQRFRVARTFDGMGPQGRPIVNRPQIDELDTEAMLAYLDDGPLAMSSRGYDVDRLDPEGRNSVPIAFHTDGTWIWPASVNYYLRTYGVSPEPDLVTHIRRQGFELPEVDEATLAEASAVVNRGAPPPPPGRPATPPPPPPPPPAPPAPLPVAPPLVEAVPQPPTVPGVPAVPAPASPGPALNAVRAKFADLGVPESAYRIGPPVERTWNLERVDEGWRVGWYEQDQYVTPSHFEDVGDATAFLLGKVLLEGARPALPEPAPAAAAPPPPPPPPPVAPPPPPPPVVPDEDDLAARTVLALPSLSALEDTNEREPVSVPAAPPPEVGNSTAMLPAPNRGGGGNAMTETRPQDWPIQPLYGEPPLTLFRGKRMIELHPGTEIDRFGEGDGNLVYAVGTPFPLRSLVPDWVNREYRVYRVQQPVEVLTGVAIPWFEQPGGGTAFLLPHAVEDLIEDGYLVEVPGRERPPLT</sequence>
<name>A0ABS8ZJF4_9PSEU</name>
<organism evidence="3 4">
    <name type="scientific">Kibdelosporangium philippinense</name>
    <dbReference type="NCBI Taxonomy" id="211113"/>
    <lineage>
        <taxon>Bacteria</taxon>
        <taxon>Bacillati</taxon>
        <taxon>Actinomycetota</taxon>
        <taxon>Actinomycetes</taxon>
        <taxon>Pseudonocardiales</taxon>
        <taxon>Pseudonocardiaceae</taxon>
        <taxon>Kibdelosporangium</taxon>
    </lineage>
</organism>
<evidence type="ECO:0000256" key="1">
    <source>
        <dbReference type="SAM" id="MobiDB-lite"/>
    </source>
</evidence>
<dbReference type="RefSeq" id="WP_233727471.1">
    <property type="nucleotide sequence ID" value="NZ_JAJVCN010000002.1"/>
</dbReference>
<keyword evidence="4" id="KW-1185">Reference proteome</keyword>
<dbReference type="InterPro" id="IPR053024">
    <property type="entry name" value="Fungal_surface_NADase"/>
</dbReference>
<dbReference type="PANTHER" id="PTHR42059:SF1">
    <property type="entry name" value="TNT DOMAIN-CONTAINING PROTEIN"/>
    <property type="match status" value="1"/>
</dbReference>
<dbReference type="InterPro" id="IPR025331">
    <property type="entry name" value="TNT"/>
</dbReference>
<dbReference type="InterPro" id="IPR036170">
    <property type="entry name" value="YezG-like_sf"/>
</dbReference>
<dbReference type="Pfam" id="PF14021">
    <property type="entry name" value="TNT"/>
    <property type="match status" value="1"/>
</dbReference>
<accession>A0ABS8ZJF4</accession>
<feature type="compositionally biased region" description="Pro residues" evidence="1">
    <location>
        <begin position="293"/>
        <end position="322"/>
    </location>
</feature>
<feature type="region of interest" description="Disordered" evidence="1">
    <location>
        <begin position="470"/>
        <end position="525"/>
    </location>
</feature>
<gene>
    <name evidence="3" type="ORF">LWC34_24425</name>
</gene>
<feature type="domain" description="TNT" evidence="2">
    <location>
        <begin position="541"/>
        <end position="627"/>
    </location>
</feature>
<comment type="caution">
    <text evidence="3">The sequence shown here is derived from an EMBL/GenBank/DDBJ whole genome shotgun (WGS) entry which is preliminary data.</text>
</comment>
<reference evidence="3 4" key="1">
    <citation type="submission" date="2021-12" db="EMBL/GenBank/DDBJ databases">
        <title>Genome sequence of Kibdelosporangium philippinense ATCC 49844.</title>
        <authorList>
            <person name="Fedorov E.A."/>
            <person name="Omeragic M."/>
            <person name="Shalygina K.F."/>
            <person name="Maclea K.S."/>
        </authorList>
    </citation>
    <scope>NUCLEOTIDE SEQUENCE [LARGE SCALE GENOMIC DNA]</scope>
    <source>
        <strain evidence="3 4">ATCC 49844</strain>
    </source>
</reference>
<evidence type="ECO:0000259" key="2">
    <source>
        <dbReference type="Pfam" id="PF14021"/>
    </source>
</evidence>
<dbReference type="Proteomes" id="UP001521150">
    <property type="component" value="Unassembled WGS sequence"/>
</dbReference>
<dbReference type="PANTHER" id="PTHR42059">
    <property type="entry name" value="TNT DOMAIN-CONTAINING PROTEIN"/>
    <property type="match status" value="1"/>
</dbReference>
<feature type="compositionally biased region" description="Pro residues" evidence="1">
    <location>
        <begin position="426"/>
        <end position="454"/>
    </location>
</feature>
<feature type="region of interest" description="Disordered" evidence="1">
    <location>
        <begin position="426"/>
        <end position="457"/>
    </location>
</feature>
<proteinExistence type="predicted"/>
<protein>
    <submittedName>
        <fullName evidence="3">TNT domain-containing protein</fullName>
    </submittedName>
</protein>
<feature type="region of interest" description="Disordered" evidence="1">
    <location>
        <begin position="289"/>
        <end position="327"/>
    </location>
</feature>
<dbReference type="SUPFAM" id="SSF160424">
    <property type="entry name" value="BH3703-like"/>
    <property type="match status" value="1"/>
</dbReference>
<evidence type="ECO:0000313" key="4">
    <source>
        <dbReference type="Proteomes" id="UP001521150"/>
    </source>
</evidence>
<dbReference type="EMBL" id="JAJVCN010000002">
    <property type="protein sequence ID" value="MCE7005952.1"/>
    <property type="molecule type" value="Genomic_DNA"/>
</dbReference>